<evidence type="ECO:0000256" key="1">
    <source>
        <dbReference type="ARBA" id="ARBA00001971"/>
    </source>
</evidence>
<accession>A0A401H1V9</accession>
<dbReference type="EMBL" id="BFAD01000013">
    <property type="protein sequence ID" value="GBE88427.1"/>
    <property type="molecule type" value="Genomic_DNA"/>
</dbReference>
<dbReference type="SUPFAM" id="SSF48264">
    <property type="entry name" value="Cytochrome P450"/>
    <property type="match status" value="1"/>
</dbReference>
<dbReference type="AlphaFoldDB" id="A0A401H1V9"/>
<evidence type="ECO:0000256" key="9">
    <source>
        <dbReference type="PIRSR" id="PIRSR602403-1"/>
    </source>
</evidence>
<evidence type="ECO:0000256" key="2">
    <source>
        <dbReference type="ARBA" id="ARBA00005179"/>
    </source>
</evidence>
<keyword evidence="10" id="KW-0472">Membrane</keyword>
<dbReference type="InParanoid" id="A0A401H1V9"/>
<evidence type="ECO:0000313" key="12">
    <source>
        <dbReference type="Proteomes" id="UP000287166"/>
    </source>
</evidence>
<dbReference type="InterPro" id="IPR036396">
    <property type="entry name" value="Cyt_P450_sf"/>
</dbReference>
<evidence type="ECO:0000256" key="6">
    <source>
        <dbReference type="ARBA" id="ARBA00023002"/>
    </source>
</evidence>
<keyword evidence="5 9" id="KW-0479">Metal-binding</keyword>
<dbReference type="PRINTS" id="PR00465">
    <property type="entry name" value="EP450IV"/>
</dbReference>
<dbReference type="InterPro" id="IPR001128">
    <property type="entry name" value="Cyt_P450"/>
</dbReference>
<comment type="similarity">
    <text evidence="3">Belongs to the cytochrome P450 family.</text>
</comment>
<dbReference type="GO" id="GO:0020037">
    <property type="term" value="F:heme binding"/>
    <property type="evidence" value="ECO:0007669"/>
    <property type="project" value="InterPro"/>
</dbReference>
<dbReference type="OrthoDB" id="1470350at2759"/>
<dbReference type="STRING" id="139825.A0A401H1V9"/>
<dbReference type="GO" id="GO:0005506">
    <property type="term" value="F:iron ion binding"/>
    <property type="evidence" value="ECO:0007669"/>
    <property type="project" value="InterPro"/>
</dbReference>
<keyword evidence="4 9" id="KW-0349">Heme</keyword>
<dbReference type="Proteomes" id="UP000287166">
    <property type="component" value="Unassembled WGS sequence"/>
</dbReference>
<keyword evidence="10" id="KW-0812">Transmembrane</keyword>
<dbReference type="InterPro" id="IPR002403">
    <property type="entry name" value="Cyt_P450_E_grp-IV"/>
</dbReference>
<comment type="pathway">
    <text evidence="2">Secondary metabolite biosynthesis.</text>
</comment>
<dbReference type="GO" id="GO:0016705">
    <property type="term" value="F:oxidoreductase activity, acting on paired donors, with incorporation or reduction of molecular oxygen"/>
    <property type="evidence" value="ECO:0007669"/>
    <property type="project" value="InterPro"/>
</dbReference>
<dbReference type="PANTHER" id="PTHR24305:SF166">
    <property type="entry name" value="CYTOCHROME P450 12A4, MITOCHONDRIAL-RELATED"/>
    <property type="match status" value="1"/>
</dbReference>
<evidence type="ECO:0000256" key="5">
    <source>
        <dbReference type="ARBA" id="ARBA00022723"/>
    </source>
</evidence>
<evidence type="ECO:0000256" key="3">
    <source>
        <dbReference type="ARBA" id="ARBA00010617"/>
    </source>
</evidence>
<feature type="binding site" description="axial binding residue" evidence="9">
    <location>
        <position position="482"/>
    </location>
    <ligand>
        <name>heme</name>
        <dbReference type="ChEBI" id="CHEBI:30413"/>
    </ligand>
    <ligandPart>
        <name>Fe</name>
        <dbReference type="ChEBI" id="CHEBI:18248"/>
    </ligandPart>
</feature>
<comment type="cofactor">
    <cofactor evidence="1 9">
        <name>heme</name>
        <dbReference type="ChEBI" id="CHEBI:30413"/>
    </cofactor>
</comment>
<dbReference type="InterPro" id="IPR050121">
    <property type="entry name" value="Cytochrome_P450_monoxygenase"/>
</dbReference>
<feature type="transmembrane region" description="Helical" evidence="10">
    <location>
        <begin position="6"/>
        <end position="26"/>
    </location>
</feature>
<comment type="caution">
    <text evidence="11">The sequence shown here is derived from an EMBL/GenBank/DDBJ whole genome shotgun (WGS) entry which is preliminary data.</text>
</comment>
<protein>
    <submittedName>
        <fullName evidence="11">Cytochrome P450</fullName>
    </submittedName>
</protein>
<dbReference type="PANTHER" id="PTHR24305">
    <property type="entry name" value="CYTOCHROME P450"/>
    <property type="match status" value="1"/>
</dbReference>
<dbReference type="Gene3D" id="1.10.630.10">
    <property type="entry name" value="Cytochrome P450"/>
    <property type="match status" value="1"/>
</dbReference>
<reference evidence="11 12" key="1">
    <citation type="journal article" date="2018" name="Sci. Rep.">
        <title>Genome sequence of the cauliflower mushroom Sparassis crispa (Hanabiratake) and its association with beneficial usage.</title>
        <authorList>
            <person name="Kiyama R."/>
            <person name="Furutani Y."/>
            <person name="Kawaguchi K."/>
            <person name="Nakanishi T."/>
        </authorList>
    </citation>
    <scope>NUCLEOTIDE SEQUENCE [LARGE SCALE GENOMIC DNA]</scope>
</reference>
<dbReference type="RefSeq" id="XP_027619340.1">
    <property type="nucleotide sequence ID" value="XM_027763539.1"/>
</dbReference>
<evidence type="ECO:0000256" key="4">
    <source>
        <dbReference type="ARBA" id="ARBA00022617"/>
    </source>
</evidence>
<evidence type="ECO:0000256" key="10">
    <source>
        <dbReference type="SAM" id="Phobius"/>
    </source>
</evidence>
<dbReference type="Pfam" id="PF00067">
    <property type="entry name" value="p450"/>
    <property type="match status" value="1"/>
</dbReference>
<gene>
    <name evidence="11" type="ORF">SCP_1302420</name>
</gene>
<evidence type="ECO:0000313" key="11">
    <source>
        <dbReference type="EMBL" id="GBE88427.1"/>
    </source>
</evidence>
<keyword evidence="12" id="KW-1185">Reference proteome</keyword>
<dbReference type="GO" id="GO:0004497">
    <property type="term" value="F:monooxygenase activity"/>
    <property type="evidence" value="ECO:0007669"/>
    <property type="project" value="UniProtKB-KW"/>
</dbReference>
<dbReference type="CDD" id="cd11069">
    <property type="entry name" value="CYP_FUM15-like"/>
    <property type="match status" value="1"/>
</dbReference>
<keyword evidence="8" id="KW-0503">Monooxygenase</keyword>
<keyword evidence="10" id="KW-1133">Transmembrane helix</keyword>
<keyword evidence="7 9" id="KW-0408">Iron</keyword>
<organism evidence="11 12">
    <name type="scientific">Sparassis crispa</name>
    <dbReference type="NCBI Taxonomy" id="139825"/>
    <lineage>
        <taxon>Eukaryota</taxon>
        <taxon>Fungi</taxon>
        <taxon>Dikarya</taxon>
        <taxon>Basidiomycota</taxon>
        <taxon>Agaricomycotina</taxon>
        <taxon>Agaricomycetes</taxon>
        <taxon>Polyporales</taxon>
        <taxon>Sparassidaceae</taxon>
        <taxon>Sparassis</taxon>
    </lineage>
</organism>
<name>A0A401H1V9_9APHY</name>
<dbReference type="PRINTS" id="PR00385">
    <property type="entry name" value="P450"/>
</dbReference>
<sequence length="546" mass="62024">MAVFTLSRLILSLGLAVVFFTFWKLVKVLIWRYNSSLRYLPGPPSSHWLWGNMKAIFDAEHSVLHEEWVERYGPTIKYHGFFNLDRLFTMDMRALNHVLSHSMNYEKPEHTRFNLSQVLGSGLLVVEGEQHRQQRRIMNPAFGPAQVRELTEIFLEKARELRDVWSDKIAASSGSARINVIEGLSQMTLDSIGLAGFNYEFHALNPHGKPNELYEAFNFVFSNLASNRYPVFQLLRSWVPIFRRIPTEMSKRTDAAQAKMKEIGMQLLAQKKEALLKAAQAGKEDERLGGRDLLTLLLKANMAIDIPESQRLTDADVLAQVPTFLVAGHETTSTATMWCLFALSQVPEVQEKLRDELLSVPTENPSMDELQELPYLEAVVRETMRIHAPVPSTIRIATEEDIIPLNTPFVDTRGEIHDSIRIAKGSNIFIPILAVNRSKALWGDDAHEFRPDRWIEGVPEAVASIPGVWGNLMSFLGGPHACIGYRFSLIEMKCLVFTLVRAFEYELAVPVEEIMRKSGIVTRPLLRNEKEKGSQMPLLVKPYRAT</sequence>
<keyword evidence="6" id="KW-0560">Oxidoreductase</keyword>
<proteinExistence type="inferred from homology"/>
<evidence type="ECO:0000256" key="8">
    <source>
        <dbReference type="ARBA" id="ARBA00023033"/>
    </source>
</evidence>
<dbReference type="GeneID" id="38785344"/>
<evidence type="ECO:0000256" key="7">
    <source>
        <dbReference type="ARBA" id="ARBA00023004"/>
    </source>
</evidence>